<dbReference type="Proteomes" id="UP000807306">
    <property type="component" value="Unassembled WGS sequence"/>
</dbReference>
<organism evidence="13 14">
    <name type="scientific">Crepidotus variabilis</name>
    <dbReference type="NCBI Taxonomy" id="179855"/>
    <lineage>
        <taxon>Eukaryota</taxon>
        <taxon>Fungi</taxon>
        <taxon>Dikarya</taxon>
        <taxon>Basidiomycota</taxon>
        <taxon>Agaricomycotina</taxon>
        <taxon>Agaricomycetes</taxon>
        <taxon>Agaricomycetidae</taxon>
        <taxon>Agaricales</taxon>
        <taxon>Agaricineae</taxon>
        <taxon>Crepidotaceae</taxon>
        <taxon>Crepidotus</taxon>
    </lineage>
</organism>
<keyword evidence="4 9" id="KW-0479">Metal-binding</keyword>
<keyword evidence="14" id="KW-1185">Reference proteome</keyword>
<dbReference type="FunFam" id="2.40.50.140:FF:000041">
    <property type="entry name" value="Replication protein A subunit"/>
    <property type="match status" value="1"/>
</dbReference>
<dbReference type="GO" id="GO:0003677">
    <property type="term" value="F:DNA binding"/>
    <property type="evidence" value="ECO:0007669"/>
    <property type="project" value="UniProtKB-KW"/>
</dbReference>
<evidence type="ECO:0000259" key="12">
    <source>
        <dbReference type="Pfam" id="PF16900"/>
    </source>
</evidence>
<evidence type="ECO:0000256" key="4">
    <source>
        <dbReference type="ARBA" id="ARBA00022723"/>
    </source>
</evidence>
<dbReference type="CDD" id="cd04474">
    <property type="entry name" value="RPA1_DBD_A"/>
    <property type="match status" value="1"/>
</dbReference>
<feature type="domain" description="Replication protein A OB" evidence="12">
    <location>
        <begin position="299"/>
        <end position="398"/>
    </location>
</feature>
<dbReference type="AlphaFoldDB" id="A0A9P6E6H1"/>
<comment type="caution">
    <text evidence="13">The sequence shown here is derived from an EMBL/GenBank/DDBJ whole genome shotgun (WGS) entry which is preliminary data.</text>
</comment>
<sequence length="420" mass="46646">MSEIPRLTSGICKKFLIAPLDDADVFNSEHTVQILSLKAISPGPSTDPSKPAEPERFRLIMSDGVHFMQALLATQLNFMVFEEILLKNAIAVVETINCHIIEGKRLIILVSLRVIVQSAEKIGSPTQLEVGTTGTVATPVTDQTAAPSNSFTPQVPPEGTSVQISRRLGPSNSVRGYIYPINRLSLYQDNWTIKARVTQKSEVKTWSNPRGEGKLFNVTLMDDSGEIRATAFNATVDDFYAKLEEGKVYYIWKASVNLAKKKYSNLDNDCELALERATQIEECLETTNLPTIKYKFMALDRLQELVKDSLCDVIGIVKDVHDLTQVHSAKMNKPIANRDIILVDELSFSVRMTLWGKQAKQHNEADTGSVIAFKGVKVGDDQGGRTLSMVSSSTLQINPDIDECFALREWYDLFSADQAI</sequence>
<feature type="domain" description="Replication factor-A protein 1 N-terminal" evidence="11">
    <location>
        <begin position="20"/>
        <end position="117"/>
    </location>
</feature>
<dbReference type="InterPro" id="IPR012340">
    <property type="entry name" value="NA-bd_OB-fold"/>
</dbReference>
<keyword evidence="7 9" id="KW-0238">DNA-binding</keyword>
<accession>A0A9P6E6H1</accession>
<protein>
    <recommendedName>
        <fullName evidence="9">Replication protein A subunit</fullName>
    </recommendedName>
</protein>
<reference evidence="13" key="1">
    <citation type="submission" date="2020-11" db="EMBL/GenBank/DDBJ databases">
        <authorList>
            <consortium name="DOE Joint Genome Institute"/>
            <person name="Ahrendt S."/>
            <person name="Riley R."/>
            <person name="Andreopoulos W."/>
            <person name="Labutti K."/>
            <person name="Pangilinan J."/>
            <person name="Ruiz-Duenas F.J."/>
            <person name="Barrasa J.M."/>
            <person name="Sanchez-Garcia M."/>
            <person name="Camarero S."/>
            <person name="Miyauchi S."/>
            <person name="Serrano A."/>
            <person name="Linde D."/>
            <person name="Babiker R."/>
            <person name="Drula E."/>
            <person name="Ayuso-Fernandez I."/>
            <person name="Pacheco R."/>
            <person name="Padilla G."/>
            <person name="Ferreira P."/>
            <person name="Barriuso J."/>
            <person name="Kellner H."/>
            <person name="Castanera R."/>
            <person name="Alfaro M."/>
            <person name="Ramirez L."/>
            <person name="Pisabarro A.G."/>
            <person name="Kuo A."/>
            <person name="Tritt A."/>
            <person name="Lipzen A."/>
            <person name="He G."/>
            <person name="Yan M."/>
            <person name="Ng V."/>
            <person name="Cullen D."/>
            <person name="Martin F."/>
            <person name="Rosso M.-N."/>
            <person name="Henrissat B."/>
            <person name="Hibbett D."/>
            <person name="Martinez A.T."/>
            <person name="Grigoriev I.V."/>
        </authorList>
    </citation>
    <scope>NUCLEOTIDE SEQUENCE</scope>
    <source>
        <strain evidence="13">CBS 506.95</strain>
    </source>
</reference>
<evidence type="ECO:0000313" key="14">
    <source>
        <dbReference type="Proteomes" id="UP000807306"/>
    </source>
</evidence>
<evidence type="ECO:0000313" key="13">
    <source>
        <dbReference type="EMBL" id="KAF9523431.1"/>
    </source>
</evidence>
<evidence type="ECO:0000256" key="7">
    <source>
        <dbReference type="ARBA" id="ARBA00023125"/>
    </source>
</evidence>
<dbReference type="FunFam" id="2.40.50.140:FF:000064">
    <property type="entry name" value="Replication protein A subunit"/>
    <property type="match status" value="1"/>
</dbReference>
<dbReference type="InterPro" id="IPR004365">
    <property type="entry name" value="NA-bd_OB_tRNA"/>
</dbReference>
<dbReference type="SUPFAM" id="SSF50249">
    <property type="entry name" value="Nucleic acid-binding proteins"/>
    <property type="match status" value="3"/>
</dbReference>
<dbReference type="GO" id="GO:0000781">
    <property type="term" value="C:chromosome, telomeric region"/>
    <property type="evidence" value="ECO:0007669"/>
    <property type="project" value="UniProtKB-ARBA"/>
</dbReference>
<dbReference type="GO" id="GO:0006310">
    <property type="term" value="P:DNA recombination"/>
    <property type="evidence" value="ECO:0007669"/>
    <property type="project" value="InterPro"/>
</dbReference>
<evidence type="ECO:0000256" key="1">
    <source>
        <dbReference type="ARBA" id="ARBA00004123"/>
    </source>
</evidence>
<proteinExistence type="inferred from homology"/>
<dbReference type="Gene3D" id="2.40.50.140">
    <property type="entry name" value="Nucleic acid-binding proteins"/>
    <property type="match status" value="3"/>
</dbReference>
<evidence type="ECO:0000256" key="3">
    <source>
        <dbReference type="ARBA" id="ARBA00022705"/>
    </source>
</evidence>
<keyword evidence="3 9" id="KW-0235">DNA replication</keyword>
<dbReference type="EMBL" id="MU157918">
    <property type="protein sequence ID" value="KAF9523431.1"/>
    <property type="molecule type" value="Genomic_DNA"/>
</dbReference>
<dbReference type="NCBIfam" id="TIGR00617">
    <property type="entry name" value="rpa1"/>
    <property type="match status" value="1"/>
</dbReference>
<dbReference type="OrthoDB" id="1751331at2759"/>
<keyword evidence="5 9" id="KW-0863">Zinc-finger</keyword>
<keyword evidence="8 9" id="KW-0539">Nucleus</keyword>
<evidence type="ECO:0000256" key="2">
    <source>
        <dbReference type="ARBA" id="ARBA00005690"/>
    </source>
</evidence>
<comment type="similarity">
    <text evidence="2 9">Belongs to the replication factor A protein 1 family.</text>
</comment>
<dbReference type="Pfam" id="PF04057">
    <property type="entry name" value="Rep-A_N"/>
    <property type="match status" value="1"/>
</dbReference>
<dbReference type="InterPro" id="IPR031657">
    <property type="entry name" value="REPA_OB_2"/>
</dbReference>
<gene>
    <name evidence="13" type="ORF">CPB83DRAFT_821579</name>
</gene>
<dbReference type="InterPro" id="IPR004591">
    <property type="entry name" value="Rfa1"/>
</dbReference>
<dbReference type="Pfam" id="PF16900">
    <property type="entry name" value="REPA_OB_2"/>
    <property type="match status" value="1"/>
</dbReference>
<name>A0A9P6E6H1_9AGAR</name>
<evidence type="ECO:0000256" key="5">
    <source>
        <dbReference type="ARBA" id="ARBA00022771"/>
    </source>
</evidence>
<evidence type="ECO:0000259" key="11">
    <source>
        <dbReference type="Pfam" id="PF04057"/>
    </source>
</evidence>
<evidence type="ECO:0000259" key="10">
    <source>
        <dbReference type="Pfam" id="PF01336"/>
    </source>
</evidence>
<dbReference type="GO" id="GO:0008270">
    <property type="term" value="F:zinc ion binding"/>
    <property type="evidence" value="ECO:0007669"/>
    <property type="project" value="UniProtKB-KW"/>
</dbReference>
<comment type="subcellular location">
    <subcellularLocation>
        <location evidence="1 9">Nucleus</location>
    </subcellularLocation>
</comment>
<dbReference type="GO" id="GO:0006260">
    <property type="term" value="P:DNA replication"/>
    <property type="evidence" value="ECO:0007669"/>
    <property type="project" value="UniProtKB-KW"/>
</dbReference>
<comment type="subunit">
    <text evidence="9">Component of the heterotrimeric canonical replication protein A complex (RPA).</text>
</comment>
<evidence type="ECO:0000256" key="8">
    <source>
        <dbReference type="ARBA" id="ARBA00023242"/>
    </source>
</evidence>
<dbReference type="Pfam" id="PF01336">
    <property type="entry name" value="tRNA_anti-codon"/>
    <property type="match status" value="1"/>
</dbReference>
<comment type="function">
    <text evidence="9">As part of the replication protein A (RPA/RP-A), a single-stranded DNA-binding heterotrimeric complex, may play an essential role in DNA replication, recombination and repair. Binds and stabilizes single-stranded DNA intermediates, preventing complementary DNA reannealing and recruiting different proteins involved in DNA metabolism.</text>
</comment>
<keyword evidence="6 9" id="KW-0862">Zinc</keyword>
<dbReference type="GO" id="GO:0005662">
    <property type="term" value="C:DNA replication factor A complex"/>
    <property type="evidence" value="ECO:0007669"/>
    <property type="project" value="UniProtKB-ARBA"/>
</dbReference>
<dbReference type="InterPro" id="IPR007199">
    <property type="entry name" value="Rep_factor-A_N"/>
</dbReference>
<dbReference type="GO" id="GO:0007004">
    <property type="term" value="P:telomere maintenance via telomerase"/>
    <property type="evidence" value="ECO:0007669"/>
    <property type="project" value="UniProtKB-ARBA"/>
</dbReference>
<dbReference type="GO" id="GO:0006281">
    <property type="term" value="P:DNA repair"/>
    <property type="evidence" value="ECO:0007669"/>
    <property type="project" value="InterPro"/>
</dbReference>
<dbReference type="CDD" id="cd04475">
    <property type="entry name" value="RPA1_DBD_B"/>
    <property type="match status" value="1"/>
</dbReference>
<dbReference type="PANTHER" id="PTHR47165">
    <property type="entry name" value="OS03G0429900 PROTEIN"/>
    <property type="match status" value="1"/>
</dbReference>
<evidence type="ECO:0000256" key="9">
    <source>
        <dbReference type="RuleBase" id="RU364130"/>
    </source>
</evidence>
<dbReference type="PANTHER" id="PTHR47165:SF4">
    <property type="entry name" value="OS03G0429900 PROTEIN"/>
    <property type="match status" value="1"/>
</dbReference>
<feature type="domain" description="OB" evidence="10">
    <location>
        <begin position="191"/>
        <end position="263"/>
    </location>
</feature>
<evidence type="ECO:0000256" key="6">
    <source>
        <dbReference type="ARBA" id="ARBA00022833"/>
    </source>
</evidence>